<evidence type="ECO:0000256" key="4">
    <source>
        <dbReference type="ARBA" id="ARBA00022741"/>
    </source>
</evidence>
<accession>A0A1H2XPS9</accession>
<evidence type="ECO:0000256" key="6">
    <source>
        <dbReference type="ARBA" id="ARBA00023002"/>
    </source>
</evidence>
<keyword evidence="6" id="KW-0560">Oxidoreductase</keyword>
<name>A0A1H2XPS9_9BACI</name>
<feature type="domain" description="Proline dehydrogenase" evidence="11">
    <location>
        <begin position="42"/>
        <end position="291"/>
    </location>
</feature>
<dbReference type="STRING" id="1122204.SAMN05421781_2843"/>
<keyword evidence="5 10" id="KW-0274">FAD</keyword>
<keyword evidence="4 10" id="KW-0547">Nucleotide-binding</keyword>
<dbReference type="EC" id="1.5.5.2" evidence="2"/>
<dbReference type="GO" id="GO:0004657">
    <property type="term" value="F:proline dehydrogenase activity"/>
    <property type="evidence" value="ECO:0007669"/>
    <property type="project" value="UniProtKB-EC"/>
</dbReference>
<dbReference type="PANTHER" id="PTHR13914">
    <property type="entry name" value="PROLINE OXIDASE"/>
    <property type="match status" value="1"/>
</dbReference>
<dbReference type="OrthoDB" id="9773461at2"/>
<feature type="binding site" evidence="10">
    <location>
        <position position="160"/>
    </location>
    <ligand>
        <name>FAD</name>
        <dbReference type="ChEBI" id="CHEBI:57692"/>
    </ligand>
</feature>
<evidence type="ECO:0000256" key="3">
    <source>
        <dbReference type="ARBA" id="ARBA00022630"/>
    </source>
</evidence>
<keyword evidence="13" id="KW-1185">Reference proteome</keyword>
<dbReference type="PANTHER" id="PTHR13914:SF0">
    <property type="entry name" value="PROLINE DEHYDROGENASE 1, MITOCHONDRIAL"/>
    <property type="match status" value="1"/>
</dbReference>
<protein>
    <recommendedName>
        <fullName evidence="2">proline dehydrogenase</fullName>
        <ecNumber evidence="2">1.5.5.2</ecNumber>
    </recommendedName>
</protein>
<feature type="binding site" evidence="10">
    <location>
        <position position="132"/>
    </location>
    <ligand>
        <name>FAD</name>
        <dbReference type="ChEBI" id="CHEBI:57692"/>
    </ligand>
</feature>
<dbReference type="GO" id="GO:0000166">
    <property type="term" value="F:nucleotide binding"/>
    <property type="evidence" value="ECO:0007669"/>
    <property type="project" value="UniProtKB-KW"/>
</dbReference>
<keyword evidence="3" id="KW-0285">Flavoprotein</keyword>
<evidence type="ECO:0000256" key="7">
    <source>
        <dbReference type="ARBA" id="ARBA00023062"/>
    </source>
</evidence>
<reference evidence="12 13" key="1">
    <citation type="submission" date="2016-10" db="EMBL/GenBank/DDBJ databases">
        <authorList>
            <person name="de Groot N.N."/>
        </authorList>
    </citation>
    <scope>NUCLEOTIDE SEQUENCE [LARGE SCALE GENOMIC DNA]</scope>
    <source>
        <strain evidence="12 13">DSM 23126</strain>
    </source>
</reference>
<evidence type="ECO:0000256" key="8">
    <source>
        <dbReference type="ARBA" id="ARBA00048779"/>
    </source>
</evidence>
<organism evidence="12 13">
    <name type="scientific">Marinococcus luteus</name>
    <dbReference type="NCBI Taxonomy" id="1122204"/>
    <lineage>
        <taxon>Bacteria</taxon>
        <taxon>Bacillati</taxon>
        <taxon>Bacillota</taxon>
        <taxon>Bacilli</taxon>
        <taxon>Bacillales</taxon>
        <taxon>Bacillaceae</taxon>
        <taxon>Marinococcus</taxon>
    </lineage>
</organism>
<evidence type="ECO:0000313" key="12">
    <source>
        <dbReference type="EMBL" id="SDW94504.1"/>
    </source>
</evidence>
<feature type="binding site" evidence="10">
    <location>
        <begin position="221"/>
        <end position="222"/>
    </location>
    <ligand>
        <name>FAD</name>
        <dbReference type="ChEBI" id="CHEBI:57692"/>
    </ligand>
</feature>
<dbReference type="RefSeq" id="WP_091616489.1">
    <property type="nucleotide sequence ID" value="NZ_FNNC01000007.1"/>
</dbReference>
<evidence type="ECO:0000256" key="5">
    <source>
        <dbReference type="ARBA" id="ARBA00022827"/>
    </source>
</evidence>
<comment type="pathway">
    <text evidence="1">Amino-acid degradation; L-proline degradation into L-glutamate; L-glutamate from L-proline: step 1/2.</text>
</comment>
<comment type="catalytic activity">
    <reaction evidence="8">
        <text>L-proline + a quinone = (S)-1-pyrroline-5-carboxylate + a quinol + H(+)</text>
        <dbReference type="Rhea" id="RHEA:23784"/>
        <dbReference type="ChEBI" id="CHEBI:15378"/>
        <dbReference type="ChEBI" id="CHEBI:17388"/>
        <dbReference type="ChEBI" id="CHEBI:24646"/>
        <dbReference type="ChEBI" id="CHEBI:60039"/>
        <dbReference type="ChEBI" id="CHEBI:132124"/>
        <dbReference type="EC" id="1.5.5.2"/>
    </reaction>
</comment>
<feature type="binding site" evidence="10">
    <location>
        <position position="196"/>
    </location>
    <ligand>
        <name>FAD</name>
        <dbReference type="ChEBI" id="CHEBI:57692"/>
    </ligand>
</feature>
<proteinExistence type="predicted"/>
<dbReference type="Gene3D" id="3.20.20.220">
    <property type="match status" value="1"/>
</dbReference>
<dbReference type="GO" id="GO:0010133">
    <property type="term" value="P:L-proline catabolic process to L-glutamate"/>
    <property type="evidence" value="ECO:0007669"/>
    <property type="project" value="UniProtKB-UniPathway"/>
</dbReference>
<dbReference type="InterPro" id="IPR002872">
    <property type="entry name" value="Proline_DH_dom"/>
</dbReference>
<dbReference type="InterPro" id="IPR029041">
    <property type="entry name" value="FAD-linked_oxidoreductase-like"/>
</dbReference>
<dbReference type="EMBL" id="FNNC01000007">
    <property type="protein sequence ID" value="SDW94504.1"/>
    <property type="molecule type" value="Genomic_DNA"/>
</dbReference>
<evidence type="ECO:0000256" key="10">
    <source>
        <dbReference type="PIRSR" id="PIRSR000196-2"/>
    </source>
</evidence>
<evidence type="ECO:0000313" key="13">
    <source>
        <dbReference type="Proteomes" id="UP000199488"/>
    </source>
</evidence>
<feature type="binding site" evidence="9">
    <location>
        <position position="97"/>
    </location>
    <ligand>
        <name>substrate</name>
    </ligand>
</feature>
<dbReference type="SUPFAM" id="SSF51730">
    <property type="entry name" value="FAD-linked oxidoreductase"/>
    <property type="match status" value="1"/>
</dbReference>
<feature type="binding site" evidence="9">
    <location>
        <position position="284"/>
    </location>
    <ligand>
        <name>substrate</name>
    </ligand>
</feature>
<comment type="cofactor">
    <cofactor evidence="10">
        <name>FAD</name>
        <dbReference type="ChEBI" id="CHEBI:57692"/>
    </cofactor>
    <text evidence="10">Binds 1 FAD per subunit.</text>
</comment>
<evidence type="ECO:0000256" key="1">
    <source>
        <dbReference type="ARBA" id="ARBA00004739"/>
    </source>
</evidence>
<gene>
    <name evidence="12" type="ORF">SAMN05421781_2843</name>
</gene>
<feature type="binding site" evidence="9">
    <location>
        <position position="283"/>
    </location>
    <ligand>
        <name>substrate</name>
    </ligand>
</feature>
<dbReference type="InterPro" id="IPR015659">
    <property type="entry name" value="Proline_oxidase"/>
</dbReference>
<evidence type="ECO:0000259" key="11">
    <source>
        <dbReference type="Pfam" id="PF01619"/>
    </source>
</evidence>
<evidence type="ECO:0000256" key="2">
    <source>
        <dbReference type="ARBA" id="ARBA00012695"/>
    </source>
</evidence>
<dbReference type="PIRSF" id="PIRSF000196">
    <property type="entry name" value="Pro_dehydrog"/>
    <property type="match status" value="1"/>
</dbReference>
<dbReference type="Proteomes" id="UP000199488">
    <property type="component" value="Unassembled WGS sequence"/>
</dbReference>
<dbReference type="UniPathway" id="UPA00261">
    <property type="reaction ID" value="UER00373"/>
</dbReference>
<dbReference type="Pfam" id="PF01619">
    <property type="entry name" value="Pro_dh"/>
    <property type="match status" value="1"/>
</dbReference>
<dbReference type="AlphaFoldDB" id="A0A1H2XPS9"/>
<keyword evidence="7" id="KW-0642">Proline metabolism</keyword>
<sequence length="302" mass="34772">MTISRSFFIFLSQNKTLTKGAKKWGIHLGASKVVAGEDIDEALTTIQSMNEQGLMATIDHLGEFITEKSEVEEAKQKTIEIIDSVYAKNVQSELTVKLTKLGLDIDTDYCIENMKEILQAAKEKQNFVNIDMEDYSRYEKTLNVLKTLRKEYDNVGTVLQGYLRRGLDDLDGLAEVPLRIVKGAYQEKEEVAFKDKHEVDANYFLMIQKHLQQEGFTAIGTHDHRIINAVKLFVEDQGIPYHTFEFQMLYGFRTELQLQLVQEGYNVRVYVPFGKEWYGYFMRRLAERPQNLVSVAKGMIAK</sequence>
<evidence type="ECO:0000256" key="9">
    <source>
        <dbReference type="PIRSR" id="PIRSR000196-1"/>
    </source>
</evidence>
<feature type="binding site" evidence="10">
    <location>
        <begin position="182"/>
        <end position="184"/>
    </location>
    <ligand>
        <name>FAD</name>
        <dbReference type="ChEBI" id="CHEBI:57692"/>
    </ligand>
</feature>
<dbReference type="InterPro" id="IPR008219">
    <property type="entry name" value="PRODH_bac_arc"/>
</dbReference>